<keyword evidence="3 6" id="KW-0378">Hydrolase</keyword>
<proteinExistence type="inferred from homology"/>
<dbReference type="GO" id="GO:0097176">
    <property type="term" value="P:epoxide metabolic process"/>
    <property type="evidence" value="ECO:0007669"/>
    <property type="project" value="TreeGrafter"/>
</dbReference>
<name>A0A165JPY3_XYLHT</name>
<dbReference type="PIRSF" id="PIRSF001112">
    <property type="entry name" value="Epoxide_hydrolase"/>
    <property type="match status" value="1"/>
</dbReference>
<dbReference type="InParanoid" id="A0A165JPY3"/>
<accession>A0A165JPY3</accession>
<feature type="active site" description="Proton donor" evidence="4">
    <location>
        <position position="305"/>
    </location>
</feature>
<dbReference type="OrthoDB" id="7130006at2759"/>
<dbReference type="Gene3D" id="3.40.50.1820">
    <property type="entry name" value="alpha/beta hydrolase"/>
    <property type="match status" value="1"/>
</dbReference>
<sequence length="403" mass="46054">MDFLRPYSINVPEQEIQYLKQKLSLTRFPDELDEAAWSYGAPLADVKRLVSHWRDSFDWKSQESQLNKLPQFTTAINIENLGTWMSILYTKRVKSRKPFHLSFVMASDQVAGPGSFIEVAKILKPLAKGSTNAPAFHVIAPSLPNFGFSEGVKKKGFGLEQYAETCHKLMLSLGYSEYVTQGGDWGFYITRTMGRLFPDNCKVSHINLIVALQHIVTPYSERERVGLSRTMRFNNEDSGYMFEQGTKPQTLGYSLHDSPVGLLAWIFEKLHDWTDNYPWTDDEILTWISIYWFSRAGPAASLRIYYEAKHDQSHSRVKTTQWISHVKLGVAYLPREIIIAPKAWARCLGPVIYQSESDTGGHFCSWEKPNIIIDDLRSMLGNDGVAYRSIRGRSGYDKVDSRL</sequence>
<evidence type="ECO:0000256" key="4">
    <source>
        <dbReference type="PIRSR" id="PIRSR001112-1"/>
    </source>
</evidence>
<dbReference type="PANTHER" id="PTHR21661">
    <property type="entry name" value="EPOXIDE HYDROLASE 1-RELATED"/>
    <property type="match status" value="1"/>
</dbReference>
<dbReference type="InterPro" id="IPR000639">
    <property type="entry name" value="Epox_hydrolase-like"/>
</dbReference>
<evidence type="ECO:0000259" key="5">
    <source>
        <dbReference type="Pfam" id="PF06441"/>
    </source>
</evidence>
<evidence type="ECO:0000256" key="3">
    <source>
        <dbReference type="ARBA" id="ARBA00022801"/>
    </source>
</evidence>
<dbReference type="InterPro" id="IPR029058">
    <property type="entry name" value="AB_hydrolase_fold"/>
</dbReference>
<evidence type="ECO:0000313" key="7">
    <source>
        <dbReference type="Proteomes" id="UP000076632"/>
    </source>
</evidence>
<gene>
    <name evidence="6" type="ORF">L228DRAFT_254884</name>
</gene>
<feature type="active site" description="Nucleophile" evidence="4">
    <location>
        <position position="184"/>
    </location>
</feature>
<dbReference type="InterPro" id="IPR016292">
    <property type="entry name" value="Epoxide_hydrolase"/>
</dbReference>
<keyword evidence="2" id="KW-0058">Aromatic hydrocarbons catabolism</keyword>
<dbReference type="SUPFAM" id="SSF53474">
    <property type="entry name" value="alpha/beta-Hydrolases"/>
    <property type="match status" value="1"/>
</dbReference>
<dbReference type="InterPro" id="IPR010497">
    <property type="entry name" value="Epoxide_hydro_N"/>
</dbReference>
<dbReference type="GeneID" id="28898994"/>
<feature type="active site" description="Proton acceptor" evidence="4">
    <location>
        <position position="362"/>
    </location>
</feature>
<dbReference type="PANTHER" id="PTHR21661:SF35">
    <property type="entry name" value="EPOXIDE HYDROLASE"/>
    <property type="match status" value="1"/>
</dbReference>
<evidence type="ECO:0000256" key="2">
    <source>
        <dbReference type="ARBA" id="ARBA00022797"/>
    </source>
</evidence>
<organism evidence="6 7">
    <name type="scientific">Xylona heveae (strain CBS 132557 / TC161)</name>
    <dbReference type="NCBI Taxonomy" id="1328760"/>
    <lineage>
        <taxon>Eukaryota</taxon>
        <taxon>Fungi</taxon>
        <taxon>Dikarya</taxon>
        <taxon>Ascomycota</taxon>
        <taxon>Pezizomycotina</taxon>
        <taxon>Xylonomycetes</taxon>
        <taxon>Xylonales</taxon>
        <taxon>Xylonaceae</taxon>
        <taxon>Xylona</taxon>
    </lineage>
</organism>
<dbReference type="STRING" id="1328760.A0A165JPY3"/>
<dbReference type="PRINTS" id="PR00412">
    <property type="entry name" value="EPOXHYDRLASE"/>
</dbReference>
<dbReference type="AlphaFoldDB" id="A0A165JPY3"/>
<dbReference type="Proteomes" id="UP000076632">
    <property type="component" value="Unassembled WGS sequence"/>
</dbReference>
<keyword evidence="7" id="KW-1185">Reference proteome</keyword>
<feature type="domain" description="Epoxide hydrolase N-terminal" evidence="5">
    <location>
        <begin position="5"/>
        <end position="93"/>
    </location>
</feature>
<reference evidence="6 7" key="1">
    <citation type="journal article" date="2016" name="Fungal Biol.">
        <title>The genome of Xylona heveae provides a window into fungal endophytism.</title>
        <authorList>
            <person name="Gazis R."/>
            <person name="Kuo A."/>
            <person name="Riley R."/>
            <person name="LaButti K."/>
            <person name="Lipzen A."/>
            <person name="Lin J."/>
            <person name="Amirebrahimi M."/>
            <person name="Hesse C.N."/>
            <person name="Spatafora J.W."/>
            <person name="Henrissat B."/>
            <person name="Hainaut M."/>
            <person name="Grigoriev I.V."/>
            <person name="Hibbett D.S."/>
        </authorList>
    </citation>
    <scope>NUCLEOTIDE SEQUENCE [LARGE SCALE GENOMIC DNA]</scope>
    <source>
        <strain evidence="6 7">TC161</strain>
    </source>
</reference>
<dbReference type="EMBL" id="KV407454">
    <property type="protein sequence ID" value="KZF26498.1"/>
    <property type="molecule type" value="Genomic_DNA"/>
</dbReference>
<dbReference type="RefSeq" id="XP_018192053.1">
    <property type="nucleotide sequence ID" value="XM_018333857.1"/>
</dbReference>
<evidence type="ECO:0000256" key="1">
    <source>
        <dbReference type="ARBA" id="ARBA00010088"/>
    </source>
</evidence>
<comment type="similarity">
    <text evidence="1">Belongs to the peptidase S33 family.</text>
</comment>
<evidence type="ECO:0000313" key="6">
    <source>
        <dbReference type="EMBL" id="KZF26498.1"/>
    </source>
</evidence>
<protein>
    <submittedName>
        <fullName evidence="6">Epoxide hydrolase 1</fullName>
    </submittedName>
</protein>
<dbReference type="GO" id="GO:0004301">
    <property type="term" value="F:epoxide hydrolase activity"/>
    <property type="evidence" value="ECO:0007669"/>
    <property type="project" value="TreeGrafter"/>
</dbReference>
<dbReference type="Pfam" id="PF06441">
    <property type="entry name" value="EHN"/>
    <property type="match status" value="1"/>
</dbReference>
<dbReference type="OMA" id="WVKQKYH"/>